<keyword evidence="1" id="KW-0805">Transcription regulation</keyword>
<proteinExistence type="predicted"/>
<dbReference type="CDD" id="cd06170">
    <property type="entry name" value="LuxR_C_like"/>
    <property type="match status" value="1"/>
</dbReference>
<name>A0ABT5K9K8_9BURK</name>
<dbReference type="SMART" id="SM00421">
    <property type="entry name" value="HTH_LUXR"/>
    <property type="match status" value="1"/>
</dbReference>
<evidence type="ECO:0000259" key="4">
    <source>
        <dbReference type="PROSITE" id="PS50043"/>
    </source>
</evidence>
<evidence type="ECO:0000313" key="5">
    <source>
        <dbReference type="EMBL" id="MDC8770513.1"/>
    </source>
</evidence>
<protein>
    <submittedName>
        <fullName evidence="5">Helix-turn-helix transcriptional regulator</fullName>
    </submittedName>
</protein>
<dbReference type="SUPFAM" id="SSF46894">
    <property type="entry name" value="C-terminal effector domain of the bipartite response regulators"/>
    <property type="match status" value="1"/>
</dbReference>
<gene>
    <name evidence="5" type="ORF">PRZ03_02930</name>
</gene>
<dbReference type="PANTHER" id="PTHR44688">
    <property type="entry name" value="DNA-BINDING TRANSCRIPTIONAL ACTIVATOR DEVR_DOSR"/>
    <property type="match status" value="1"/>
</dbReference>
<evidence type="ECO:0000256" key="3">
    <source>
        <dbReference type="ARBA" id="ARBA00023163"/>
    </source>
</evidence>
<dbReference type="PROSITE" id="PS00622">
    <property type="entry name" value="HTH_LUXR_1"/>
    <property type="match status" value="1"/>
</dbReference>
<dbReference type="Gene3D" id="1.10.10.10">
    <property type="entry name" value="Winged helix-like DNA-binding domain superfamily/Winged helix DNA-binding domain"/>
    <property type="match status" value="1"/>
</dbReference>
<keyword evidence="3" id="KW-0804">Transcription</keyword>
<dbReference type="InterPro" id="IPR000792">
    <property type="entry name" value="Tscrpt_reg_LuxR_C"/>
</dbReference>
<dbReference type="PANTHER" id="PTHR44688:SF16">
    <property type="entry name" value="DNA-BINDING TRANSCRIPTIONAL ACTIVATOR DEVR_DOSR"/>
    <property type="match status" value="1"/>
</dbReference>
<sequence length="321" mass="35105">MHAFSRAMVELYSLAEQASYQEFPEAALRLLRRSVGFDGAVLGLGESGPAPQGPLQITQAHVHQRDEKILQAYGAVAAEDPVTGQFLRGLSQPLAVDCQAQYSGRQQVTGAMADFSKAFHLRHLLLFGDRPVAGLPGRWLVLYRSSDSGFGAEDADYLHATWAHLSRAIVIHRNALLDRQDSARAQRASALVNAQGGIETADPQFLTLLRLQWAEMGSRQLPLPLLDALKRGVSFRGQQVEVSARRQEHLWVCSAKPVDTLAALTPGESAVARRYAAGLSSKEIARELGVAPNTVRTQITRAYAKLQVHDKAALAQRLMEQ</sequence>
<dbReference type="Proteomes" id="UP001221189">
    <property type="component" value="Unassembled WGS sequence"/>
</dbReference>
<evidence type="ECO:0000256" key="2">
    <source>
        <dbReference type="ARBA" id="ARBA00023125"/>
    </source>
</evidence>
<keyword evidence="6" id="KW-1185">Reference proteome</keyword>
<evidence type="ECO:0000256" key="1">
    <source>
        <dbReference type="ARBA" id="ARBA00023015"/>
    </source>
</evidence>
<dbReference type="EMBL" id="JAQQXT010000001">
    <property type="protein sequence ID" value="MDC8770513.1"/>
    <property type="molecule type" value="Genomic_DNA"/>
</dbReference>
<evidence type="ECO:0000313" key="6">
    <source>
        <dbReference type="Proteomes" id="UP001221189"/>
    </source>
</evidence>
<dbReference type="PRINTS" id="PR00038">
    <property type="entry name" value="HTHLUXR"/>
</dbReference>
<dbReference type="InterPro" id="IPR016032">
    <property type="entry name" value="Sig_transdc_resp-reg_C-effctor"/>
</dbReference>
<dbReference type="InterPro" id="IPR036388">
    <property type="entry name" value="WH-like_DNA-bd_sf"/>
</dbReference>
<keyword evidence="2" id="KW-0238">DNA-binding</keyword>
<dbReference type="Pfam" id="PF00196">
    <property type="entry name" value="GerE"/>
    <property type="match status" value="1"/>
</dbReference>
<dbReference type="PROSITE" id="PS50043">
    <property type="entry name" value="HTH_LUXR_2"/>
    <property type="match status" value="1"/>
</dbReference>
<reference evidence="5 6" key="1">
    <citation type="submission" date="2022-10" db="EMBL/GenBank/DDBJ databases">
        <title>Paucibacter sp. hw1 Genome sequencing.</title>
        <authorList>
            <person name="Park S."/>
        </authorList>
    </citation>
    <scope>NUCLEOTIDE SEQUENCE [LARGE SCALE GENOMIC DNA]</scope>
    <source>
        <strain evidence="6">hw1</strain>
    </source>
</reference>
<feature type="domain" description="HTH luxR-type" evidence="4">
    <location>
        <begin position="257"/>
        <end position="321"/>
    </location>
</feature>
<comment type="caution">
    <text evidence="5">The sequence shown here is derived from an EMBL/GenBank/DDBJ whole genome shotgun (WGS) entry which is preliminary data.</text>
</comment>
<accession>A0ABT5K9K8</accession>
<organism evidence="5 6">
    <name type="scientific">Roseateles albus</name>
    <dbReference type="NCBI Taxonomy" id="2987525"/>
    <lineage>
        <taxon>Bacteria</taxon>
        <taxon>Pseudomonadati</taxon>
        <taxon>Pseudomonadota</taxon>
        <taxon>Betaproteobacteria</taxon>
        <taxon>Burkholderiales</taxon>
        <taxon>Sphaerotilaceae</taxon>
        <taxon>Roseateles</taxon>
    </lineage>
</organism>
<dbReference type="RefSeq" id="WP_273598941.1">
    <property type="nucleotide sequence ID" value="NZ_JAQQXT010000001.1"/>
</dbReference>